<feature type="non-terminal residue" evidence="1">
    <location>
        <position position="1"/>
    </location>
</feature>
<keyword evidence="2" id="KW-1185">Reference proteome</keyword>
<protein>
    <submittedName>
        <fullName evidence="1">Uncharacterized protein</fullName>
    </submittedName>
</protein>
<sequence length="126" mass="14234">SALNNLSKGSRALDDAYSEAIVRIDGQLQDERVLAKNVLSWISYSQRPLTTGDLCHALAVGLGDEELDRDNILDVEDILSVCAGLVTIDEESQVIRLVHYTTQDYLESIREKWNPDAQYNIWQGRR</sequence>
<evidence type="ECO:0000313" key="2">
    <source>
        <dbReference type="Proteomes" id="UP000799754"/>
    </source>
</evidence>
<accession>A0ACB6RKD4</accession>
<dbReference type="EMBL" id="MU006746">
    <property type="protein sequence ID" value="KAF2622263.1"/>
    <property type="molecule type" value="Genomic_DNA"/>
</dbReference>
<dbReference type="Proteomes" id="UP000799754">
    <property type="component" value="Unassembled WGS sequence"/>
</dbReference>
<proteinExistence type="predicted"/>
<gene>
    <name evidence="1" type="ORF">BU25DRAFT_352674</name>
</gene>
<reference evidence="1" key="1">
    <citation type="journal article" date="2020" name="Stud. Mycol.">
        <title>101 Dothideomycetes genomes: a test case for predicting lifestyles and emergence of pathogens.</title>
        <authorList>
            <person name="Haridas S."/>
            <person name="Albert R."/>
            <person name="Binder M."/>
            <person name="Bloem J."/>
            <person name="Labutti K."/>
            <person name="Salamov A."/>
            <person name="Andreopoulos B."/>
            <person name="Baker S."/>
            <person name="Barry K."/>
            <person name="Bills G."/>
            <person name="Bluhm B."/>
            <person name="Cannon C."/>
            <person name="Castanera R."/>
            <person name="Culley D."/>
            <person name="Daum C."/>
            <person name="Ezra D."/>
            <person name="Gonzalez J."/>
            <person name="Henrissat B."/>
            <person name="Kuo A."/>
            <person name="Liang C."/>
            <person name="Lipzen A."/>
            <person name="Lutzoni F."/>
            <person name="Magnuson J."/>
            <person name="Mondo S."/>
            <person name="Nolan M."/>
            <person name="Ohm R."/>
            <person name="Pangilinan J."/>
            <person name="Park H.-J."/>
            <person name="Ramirez L."/>
            <person name="Alfaro M."/>
            <person name="Sun H."/>
            <person name="Tritt A."/>
            <person name="Yoshinaga Y."/>
            <person name="Zwiers L.-H."/>
            <person name="Turgeon B."/>
            <person name="Goodwin S."/>
            <person name="Spatafora J."/>
            <person name="Crous P."/>
            <person name="Grigoriev I."/>
        </authorList>
    </citation>
    <scope>NUCLEOTIDE SEQUENCE</scope>
    <source>
        <strain evidence="1">CBS 525.71</strain>
    </source>
</reference>
<comment type="caution">
    <text evidence="1">The sequence shown here is derived from an EMBL/GenBank/DDBJ whole genome shotgun (WGS) entry which is preliminary data.</text>
</comment>
<evidence type="ECO:0000313" key="1">
    <source>
        <dbReference type="EMBL" id="KAF2622263.1"/>
    </source>
</evidence>
<organism evidence="1 2">
    <name type="scientific">Macroventuria anomochaeta</name>
    <dbReference type="NCBI Taxonomy" id="301207"/>
    <lineage>
        <taxon>Eukaryota</taxon>
        <taxon>Fungi</taxon>
        <taxon>Dikarya</taxon>
        <taxon>Ascomycota</taxon>
        <taxon>Pezizomycotina</taxon>
        <taxon>Dothideomycetes</taxon>
        <taxon>Pleosporomycetidae</taxon>
        <taxon>Pleosporales</taxon>
        <taxon>Pleosporineae</taxon>
        <taxon>Didymellaceae</taxon>
        <taxon>Macroventuria</taxon>
    </lineage>
</organism>
<name>A0ACB6RKD4_9PLEO</name>